<name>B6AQ55_9BACT</name>
<dbReference type="EMBL" id="DS995261">
    <property type="protein sequence ID" value="EDZ38376.1"/>
    <property type="molecule type" value="Genomic_DNA"/>
</dbReference>
<sequence>MKDPLEAIRETLTPLERCRMIALSLRRGDQKTALKVLEDAPKGNLHAEIWNYTREAGGVWTGHRISGGDPPDQEPREDLSPLERCKRIAKAVTAGDQTLALRLLEEASPGERRIIDITFATKDEEGRWVTCGPDMRDQIVDPVNCRPIA</sequence>
<accession>B6AQ55</accession>
<proteinExistence type="predicted"/>
<reference evidence="1" key="2">
    <citation type="journal article" date="2008" name="PLoS Biol.">
        <title>Population genomic analysis of strain variation in Leptospirillum group II bacteria involved in acid mine drainage formation.</title>
        <authorList>
            <person name="Simmons S.L."/>
            <person name="Dibartolo G."/>
            <person name="Denef V.J."/>
            <person name="Goltsman D.S."/>
            <person name="Thelen M.P."/>
            <person name="Banfield J.F."/>
        </authorList>
    </citation>
    <scope>NUCLEOTIDE SEQUENCE [LARGE SCALE GENOMIC DNA]</scope>
</reference>
<dbReference type="AlphaFoldDB" id="B6AQ55"/>
<protein>
    <submittedName>
        <fullName evidence="1">Uncharacterized protein</fullName>
    </submittedName>
</protein>
<evidence type="ECO:0000313" key="1">
    <source>
        <dbReference type="EMBL" id="EDZ38376.1"/>
    </source>
</evidence>
<reference evidence="1" key="1">
    <citation type="journal article" date="2004" name="Nature">
        <title>Community structure and metabolism through reconstruction of microbial genomes from the environment.</title>
        <authorList>
            <person name="Tyson G.W."/>
            <person name="Chapman J."/>
            <person name="Hugenholtz P."/>
            <person name="Allen E.E."/>
            <person name="Ram R.J."/>
            <person name="Richardson P.M."/>
            <person name="Solovyev V.V."/>
            <person name="Rubin E.M."/>
            <person name="Rokhsar D.S."/>
            <person name="Banfield J.F."/>
        </authorList>
    </citation>
    <scope>NUCLEOTIDE SEQUENCE [LARGE SCALE GENOMIC DNA]</scope>
</reference>
<gene>
    <name evidence="1" type="ORF">CGL2_07414002</name>
</gene>
<organism evidence="1">
    <name type="scientific">Leptospirillum sp. Group II '5-way CG'</name>
    <dbReference type="NCBI Taxonomy" id="419541"/>
    <lineage>
        <taxon>Bacteria</taxon>
        <taxon>Pseudomonadati</taxon>
        <taxon>Nitrospirota</taxon>
        <taxon>Nitrospiria</taxon>
        <taxon>Nitrospirales</taxon>
        <taxon>Nitrospiraceae</taxon>
        <taxon>Leptospirillum</taxon>
    </lineage>
</organism>